<keyword evidence="9" id="KW-1185">Reference proteome</keyword>
<evidence type="ECO:0000313" key="8">
    <source>
        <dbReference type="EMBL" id="UUX34420.1"/>
    </source>
</evidence>
<protein>
    <submittedName>
        <fullName evidence="8">Hemolysin III family protein</fullName>
    </submittedName>
</protein>
<feature type="transmembrane region" description="Helical" evidence="7">
    <location>
        <begin position="110"/>
        <end position="128"/>
    </location>
</feature>
<dbReference type="PANTHER" id="PTHR20855">
    <property type="entry name" value="ADIPOR/PROGESTIN RECEPTOR-RELATED"/>
    <property type="match status" value="1"/>
</dbReference>
<sequence>MDEQLTRKRVITAEVLNATTHGIAAILSLVAIGLLVYKGVAAGSLTAIIAYFIYGLSLFILFLNSTLYHSFSFSKYRDLFQRLDHAAIYLLIAGSYTPYLMISIGGWQGYLFLGIIWALALAGIIFEMMNINKWPKLSTYLYLALGWMGILLIVPLFRSVHLNGIILLALGGVAYTVGTIFYRKKSNVWMHVIWHLFVMLGAGLMFFSIYLYV</sequence>
<evidence type="ECO:0000256" key="5">
    <source>
        <dbReference type="ARBA" id="ARBA00022989"/>
    </source>
</evidence>
<dbReference type="RefSeq" id="WP_313793923.1">
    <property type="nucleotide sequence ID" value="NZ_CP102453.1"/>
</dbReference>
<organism evidence="8 9">
    <name type="scientific">Fundicoccus culcitae</name>
    <dbReference type="NCBI Taxonomy" id="2969821"/>
    <lineage>
        <taxon>Bacteria</taxon>
        <taxon>Bacillati</taxon>
        <taxon>Bacillota</taxon>
        <taxon>Bacilli</taxon>
        <taxon>Lactobacillales</taxon>
        <taxon>Aerococcaceae</taxon>
        <taxon>Fundicoccus</taxon>
    </lineage>
</organism>
<dbReference type="InterPro" id="IPR004254">
    <property type="entry name" value="AdipoR/HlyIII-related"/>
</dbReference>
<accession>A0ABY5P745</accession>
<feature type="transmembrane region" description="Helical" evidence="7">
    <location>
        <begin position="164"/>
        <end position="182"/>
    </location>
</feature>
<dbReference type="InterPro" id="IPR005744">
    <property type="entry name" value="Hy-lIII"/>
</dbReference>
<name>A0ABY5P745_9LACT</name>
<evidence type="ECO:0000256" key="2">
    <source>
        <dbReference type="ARBA" id="ARBA00008488"/>
    </source>
</evidence>
<comment type="similarity">
    <text evidence="2">Belongs to the UPF0073 (Hly-III) family.</text>
</comment>
<evidence type="ECO:0000256" key="6">
    <source>
        <dbReference type="ARBA" id="ARBA00023136"/>
    </source>
</evidence>
<evidence type="ECO:0000256" key="1">
    <source>
        <dbReference type="ARBA" id="ARBA00004651"/>
    </source>
</evidence>
<keyword evidence="6 7" id="KW-0472">Membrane</keyword>
<dbReference type="EMBL" id="CP102453">
    <property type="protein sequence ID" value="UUX34420.1"/>
    <property type="molecule type" value="Genomic_DNA"/>
</dbReference>
<feature type="transmembrane region" description="Helical" evidence="7">
    <location>
        <begin position="43"/>
        <end position="65"/>
    </location>
</feature>
<evidence type="ECO:0000256" key="4">
    <source>
        <dbReference type="ARBA" id="ARBA00022692"/>
    </source>
</evidence>
<comment type="subcellular location">
    <subcellularLocation>
        <location evidence="1">Cell membrane</location>
        <topology evidence="1">Multi-pass membrane protein</topology>
    </subcellularLocation>
</comment>
<keyword evidence="4 7" id="KW-0812">Transmembrane</keyword>
<dbReference type="NCBIfam" id="TIGR01065">
    <property type="entry name" value="hlyIII"/>
    <property type="match status" value="1"/>
</dbReference>
<dbReference type="PANTHER" id="PTHR20855:SF3">
    <property type="entry name" value="LD03007P"/>
    <property type="match status" value="1"/>
</dbReference>
<feature type="transmembrane region" description="Helical" evidence="7">
    <location>
        <begin position="140"/>
        <end position="158"/>
    </location>
</feature>
<dbReference type="Pfam" id="PF03006">
    <property type="entry name" value="HlyIII"/>
    <property type="match status" value="1"/>
</dbReference>
<keyword evidence="3" id="KW-1003">Cell membrane</keyword>
<gene>
    <name evidence="8" type="ORF">NRE15_01870</name>
</gene>
<feature type="transmembrane region" description="Helical" evidence="7">
    <location>
        <begin position="15"/>
        <end position="37"/>
    </location>
</feature>
<evidence type="ECO:0000256" key="3">
    <source>
        <dbReference type="ARBA" id="ARBA00022475"/>
    </source>
</evidence>
<evidence type="ECO:0000313" key="9">
    <source>
        <dbReference type="Proteomes" id="UP001315967"/>
    </source>
</evidence>
<evidence type="ECO:0000256" key="7">
    <source>
        <dbReference type="SAM" id="Phobius"/>
    </source>
</evidence>
<feature type="transmembrane region" description="Helical" evidence="7">
    <location>
        <begin position="86"/>
        <end position="104"/>
    </location>
</feature>
<proteinExistence type="inferred from homology"/>
<dbReference type="Proteomes" id="UP001315967">
    <property type="component" value="Chromosome"/>
</dbReference>
<keyword evidence="5 7" id="KW-1133">Transmembrane helix</keyword>
<feature type="transmembrane region" description="Helical" evidence="7">
    <location>
        <begin position="194"/>
        <end position="212"/>
    </location>
</feature>
<reference evidence="8 9" key="1">
    <citation type="submission" date="2022-08" db="EMBL/GenBank/DDBJ databases">
        <title>Aerococcaceae sp. nov isolated from spoiled eye mask.</title>
        <authorList>
            <person name="Zhou G."/>
            <person name="Xie X.-B."/>
            <person name="Shi Q.-S."/>
            <person name="Wang Y.-S."/>
            <person name="Wen X."/>
            <person name="Peng H."/>
            <person name="Yang X.-J."/>
            <person name="Tao H.-B."/>
            <person name="Huang X.-M."/>
        </authorList>
    </citation>
    <scope>NUCLEOTIDE SEQUENCE [LARGE SCALE GENOMIC DNA]</scope>
    <source>
        <strain evidence="9">DM20194951</strain>
    </source>
</reference>